<evidence type="ECO:0000313" key="5">
    <source>
        <dbReference type="RefSeq" id="XP_065656112.1"/>
    </source>
</evidence>
<evidence type="ECO:0000256" key="1">
    <source>
        <dbReference type="SAM" id="Phobius"/>
    </source>
</evidence>
<dbReference type="InterPro" id="IPR003961">
    <property type="entry name" value="FN3_dom"/>
</dbReference>
<name>A0ABM4C3I0_HYDVU</name>
<dbReference type="RefSeq" id="XP_065656112.1">
    <property type="nucleotide sequence ID" value="XM_065800040.1"/>
</dbReference>
<proteinExistence type="predicted"/>
<dbReference type="GeneID" id="124814384"/>
<gene>
    <name evidence="4 5" type="primary">LOC124814384</name>
</gene>
<dbReference type="SMART" id="SM00060">
    <property type="entry name" value="FN3"/>
    <property type="match status" value="2"/>
</dbReference>
<dbReference type="Proteomes" id="UP001652625">
    <property type="component" value="Chromosome 06"/>
</dbReference>
<dbReference type="InterPro" id="IPR036116">
    <property type="entry name" value="FN3_sf"/>
</dbReference>
<dbReference type="InterPro" id="IPR013783">
    <property type="entry name" value="Ig-like_fold"/>
</dbReference>
<evidence type="ECO:0000313" key="4">
    <source>
        <dbReference type="RefSeq" id="XP_065656111.1"/>
    </source>
</evidence>
<keyword evidence="1" id="KW-1133">Transmembrane helix</keyword>
<reference evidence="4 5" key="1">
    <citation type="submission" date="2025-05" db="UniProtKB">
        <authorList>
            <consortium name="RefSeq"/>
        </authorList>
    </citation>
    <scope>IDENTIFICATION</scope>
</reference>
<feature type="domain" description="Fibronectin type-III" evidence="2">
    <location>
        <begin position="136"/>
        <end position="211"/>
    </location>
</feature>
<feature type="domain" description="Fibronectin type-III" evidence="2">
    <location>
        <begin position="38"/>
        <end position="112"/>
    </location>
</feature>
<dbReference type="SUPFAM" id="SSF49265">
    <property type="entry name" value="Fibronectin type III"/>
    <property type="match status" value="2"/>
</dbReference>
<keyword evidence="1" id="KW-0812">Transmembrane</keyword>
<dbReference type="CDD" id="cd00063">
    <property type="entry name" value="FN3"/>
    <property type="match status" value="2"/>
</dbReference>
<accession>A0ABM4C3I0</accession>
<sequence length="267" mass="30387">MNTDYYFQVNVLELNNLTVNKNMISSRLILVNTKTNTFSDKINFTATNATYNRILLNWYPFKAVVLYKVEYSIDGSVNETQNVMTSNSSIELTNLISNKTYRMKLFVVAINGIISEDQLQSNDLLYSTLKEKAKFEVLMLNLTAGMITSESIFITWTSFEDATLFQVMCVTNTTRGTPLYLTTNSTFLNITNLQSGTQYEITVYVSEILNTIPMITKKSLTLTTRTRDKEISKKSDVSKKSSSESRFLYSKLTIPVFAMVAIFFILS</sequence>
<evidence type="ECO:0000259" key="2">
    <source>
        <dbReference type="SMART" id="SM00060"/>
    </source>
</evidence>
<dbReference type="RefSeq" id="XP_065656111.1">
    <property type="nucleotide sequence ID" value="XM_065800039.1"/>
</dbReference>
<dbReference type="Gene3D" id="2.60.40.10">
    <property type="entry name" value="Immunoglobulins"/>
    <property type="match status" value="2"/>
</dbReference>
<protein>
    <submittedName>
        <fullName evidence="4 5">Uncharacterized protein LOC124814384 isoform X2</fullName>
    </submittedName>
</protein>
<keyword evidence="3" id="KW-1185">Reference proteome</keyword>
<keyword evidence="1" id="KW-0472">Membrane</keyword>
<feature type="transmembrane region" description="Helical" evidence="1">
    <location>
        <begin position="248"/>
        <end position="266"/>
    </location>
</feature>
<organism evidence="3 4">
    <name type="scientific">Hydra vulgaris</name>
    <name type="common">Hydra</name>
    <name type="synonym">Hydra attenuata</name>
    <dbReference type="NCBI Taxonomy" id="6087"/>
    <lineage>
        <taxon>Eukaryota</taxon>
        <taxon>Metazoa</taxon>
        <taxon>Cnidaria</taxon>
        <taxon>Hydrozoa</taxon>
        <taxon>Hydroidolina</taxon>
        <taxon>Anthoathecata</taxon>
        <taxon>Aplanulata</taxon>
        <taxon>Hydridae</taxon>
        <taxon>Hydra</taxon>
    </lineage>
</organism>
<evidence type="ECO:0000313" key="3">
    <source>
        <dbReference type="Proteomes" id="UP001652625"/>
    </source>
</evidence>